<feature type="compositionally biased region" description="Low complexity" evidence="1">
    <location>
        <begin position="44"/>
        <end position="56"/>
    </location>
</feature>
<dbReference type="InterPro" id="IPR006311">
    <property type="entry name" value="TAT_signal"/>
</dbReference>
<accession>A0ABT1XDB6</accession>
<organism evidence="2 3">
    <name type="scientific">Limnobacter parvus</name>
    <dbReference type="NCBI Taxonomy" id="2939690"/>
    <lineage>
        <taxon>Bacteria</taxon>
        <taxon>Pseudomonadati</taxon>
        <taxon>Pseudomonadota</taxon>
        <taxon>Betaproteobacteria</taxon>
        <taxon>Burkholderiales</taxon>
        <taxon>Burkholderiaceae</taxon>
        <taxon>Limnobacter</taxon>
    </lineage>
</organism>
<proteinExistence type="predicted"/>
<comment type="caution">
    <text evidence="2">The sequence shown here is derived from an EMBL/GenBank/DDBJ whole genome shotgun (WGS) entry which is preliminary data.</text>
</comment>
<evidence type="ECO:0000313" key="3">
    <source>
        <dbReference type="Proteomes" id="UP001165267"/>
    </source>
</evidence>
<reference evidence="2" key="1">
    <citation type="submission" date="2022-07" db="EMBL/GenBank/DDBJ databases">
        <authorList>
            <person name="Xamxidin M."/>
        </authorList>
    </citation>
    <scope>NUCLEOTIDE SEQUENCE</scope>
    <source>
        <strain evidence="2">YS8-69</strain>
    </source>
</reference>
<gene>
    <name evidence="2" type="ORF">NSP04_01255</name>
</gene>
<feature type="region of interest" description="Disordered" evidence="1">
    <location>
        <begin position="37"/>
        <end position="84"/>
    </location>
</feature>
<dbReference type="Proteomes" id="UP001165267">
    <property type="component" value="Unassembled WGS sequence"/>
</dbReference>
<keyword evidence="3" id="KW-1185">Reference proteome</keyword>
<dbReference type="EMBL" id="JANKHG010000001">
    <property type="protein sequence ID" value="MCR2745271.1"/>
    <property type="molecule type" value="Genomic_DNA"/>
</dbReference>
<protein>
    <submittedName>
        <fullName evidence="2">Uncharacterized protein</fullName>
    </submittedName>
</protein>
<evidence type="ECO:0000313" key="2">
    <source>
        <dbReference type="EMBL" id="MCR2745271.1"/>
    </source>
</evidence>
<dbReference type="PROSITE" id="PS51318">
    <property type="entry name" value="TAT"/>
    <property type="match status" value="1"/>
</dbReference>
<sequence length="99" mass="11405">MSNTDDKVKARRAALVRLGLVVGALYAAPSMVGLATAQADGRSRPSYSRQSRWSRPSRPDRYYSKYGRGNRSSRYSRPSRPSRYTRYSRVSRPWITIRF</sequence>
<feature type="compositionally biased region" description="Low complexity" evidence="1">
    <location>
        <begin position="64"/>
        <end position="84"/>
    </location>
</feature>
<name>A0ABT1XDB6_9BURK</name>
<dbReference type="RefSeq" id="WP_257510520.1">
    <property type="nucleotide sequence ID" value="NZ_JANKHG010000001.1"/>
</dbReference>
<evidence type="ECO:0000256" key="1">
    <source>
        <dbReference type="SAM" id="MobiDB-lite"/>
    </source>
</evidence>